<proteinExistence type="predicted"/>
<sequence>MAQPLLDLTAAPMFSLFDAAGRPIPLDEDPRDIAGEVIFDRLADIQDEFEGALLDAVVEQASGLVGEGRIVHAALAGRQLIHTVGLTSFGLPELALLDYPHDNHSAVLTGATESVLAHGRPEHRETLCGVGCADHPYKAIVPEHPMPLWFINYVYARLDHFIAEPDVMLIVTPGADGLFDWETPYTPPRRERRHRGRRSRK</sequence>
<protein>
    <submittedName>
        <fullName evidence="2">Uncharacterized protein</fullName>
    </submittedName>
</protein>
<dbReference type="AlphaFoldDB" id="A0A848KQK2"/>
<evidence type="ECO:0000313" key="2">
    <source>
        <dbReference type="EMBL" id="NMO00329.1"/>
    </source>
</evidence>
<gene>
    <name evidence="2" type="ORF">HH308_03770</name>
</gene>
<feature type="compositionally biased region" description="Basic residues" evidence="1">
    <location>
        <begin position="190"/>
        <end position="201"/>
    </location>
</feature>
<comment type="caution">
    <text evidence="2">The sequence shown here is derived from an EMBL/GenBank/DDBJ whole genome shotgun (WGS) entry which is preliminary data.</text>
</comment>
<name>A0A848KQK2_9ACTN</name>
<dbReference type="RefSeq" id="WP_170192835.1">
    <property type="nucleotide sequence ID" value="NZ_JABBNB010000003.1"/>
</dbReference>
<dbReference type="EMBL" id="JABBNB010000003">
    <property type="protein sequence ID" value="NMO00329.1"/>
    <property type="molecule type" value="Genomic_DNA"/>
</dbReference>
<evidence type="ECO:0000313" key="3">
    <source>
        <dbReference type="Proteomes" id="UP000550729"/>
    </source>
</evidence>
<reference evidence="2 3" key="1">
    <citation type="submission" date="2020-04" db="EMBL/GenBank/DDBJ databases">
        <title>Gordonia sp. nov. TBRC 11910.</title>
        <authorList>
            <person name="Suriyachadkun C."/>
        </authorList>
    </citation>
    <scope>NUCLEOTIDE SEQUENCE [LARGE SCALE GENOMIC DNA]</scope>
    <source>
        <strain evidence="2 3">TBRC 11910</strain>
    </source>
</reference>
<feature type="region of interest" description="Disordered" evidence="1">
    <location>
        <begin position="182"/>
        <end position="201"/>
    </location>
</feature>
<organism evidence="2 3">
    <name type="scientific">Gordonia asplenii</name>
    <dbReference type="NCBI Taxonomy" id="2725283"/>
    <lineage>
        <taxon>Bacteria</taxon>
        <taxon>Bacillati</taxon>
        <taxon>Actinomycetota</taxon>
        <taxon>Actinomycetes</taxon>
        <taxon>Mycobacteriales</taxon>
        <taxon>Gordoniaceae</taxon>
        <taxon>Gordonia</taxon>
    </lineage>
</organism>
<dbReference type="Proteomes" id="UP000550729">
    <property type="component" value="Unassembled WGS sequence"/>
</dbReference>
<accession>A0A848KQK2</accession>
<keyword evidence="3" id="KW-1185">Reference proteome</keyword>
<evidence type="ECO:0000256" key="1">
    <source>
        <dbReference type="SAM" id="MobiDB-lite"/>
    </source>
</evidence>